<keyword evidence="3" id="KW-1185">Reference proteome</keyword>
<dbReference type="RefSeq" id="WP_089333516.1">
    <property type="nucleotide sequence ID" value="NZ_FZNS01000008.1"/>
</dbReference>
<feature type="chain" id="PRO_5012579487" description="Lipoprotein" evidence="1">
    <location>
        <begin position="21"/>
        <end position="256"/>
    </location>
</feature>
<accession>A0A238ZF78</accession>
<evidence type="ECO:0000256" key="1">
    <source>
        <dbReference type="SAM" id="SignalP"/>
    </source>
</evidence>
<evidence type="ECO:0008006" key="4">
    <source>
        <dbReference type="Google" id="ProtNLM"/>
    </source>
</evidence>
<gene>
    <name evidence="2" type="ORF">SAMN06269173_1086</name>
</gene>
<proteinExistence type="predicted"/>
<sequence>MLISRSTAILILVSSLGACSESSTQRPAATSAKAPPDTAAVRKAAREYRVHYNAPVSLDSTDFYYQPISVVPLDQTVRSRILSSSSYGSEYDETSSNIEGTCYNVLFFQKSTLQEHALLSHGRFVISEIDTYIKPDARWPYLFYTIIKADTNADGSQNEEDASALFTSDRSGQQLHQLTPDGTHLENRLILPKTNVLLVEVKPDVNQDREFTHADGTYWLRFDLRNLATPPQRQPAASLTKQLQQQMLDRQSRLAQ</sequence>
<keyword evidence="1" id="KW-0732">Signal</keyword>
<name>A0A238ZF78_9BACT</name>
<reference evidence="3" key="1">
    <citation type="submission" date="2017-06" db="EMBL/GenBank/DDBJ databases">
        <authorList>
            <person name="Varghese N."/>
            <person name="Submissions S."/>
        </authorList>
    </citation>
    <scope>NUCLEOTIDE SEQUENCE [LARGE SCALE GENOMIC DNA]</scope>
    <source>
        <strain evidence="3">DSM 28041</strain>
    </source>
</reference>
<dbReference type="Proteomes" id="UP000198310">
    <property type="component" value="Unassembled WGS sequence"/>
</dbReference>
<feature type="signal peptide" evidence="1">
    <location>
        <begin position="1"/>
        <end position="20"/>
    </location>
</feature>
<evidence type="ECO:0000313" key="3">
    <source>
        <dbReference type="Proteomes" id="UP000198310"/>
    </source>
</evidence>
<protein>
    <recommendedName>
        <fullName evidence="4">Lipoprotein</fullName>
    </recommendedName>
</protein>
<evidence type="ECO:0000313" key="2">
    <source>
        <dbReference type="EMBL" id="SNR82165.1"/>
    </source>
</evidence>
<dbReference type="EMBL" id="FZNS01000008">
    <property type="protein sequence ID" value="SNR82165.1"/>
    <property type="molecule type" value="Genomic_DNA"/>
</dbReference>
<dbReference type="PROSITE" id="PS51257">
    <property type="entry name" value="PROKAR_LIPOPROTEIN"/>
    <property type="match status" value="1"/>
</dbReference>
<organism evidence="2 3">
    <name type="scientific">Hymenobacter mucosus</name>
    <dbReference type="NCBI Taxonomy" id="1411120"/>
    <lineage>
        <taxon>Bacteria</taxon>
        <taxon>Pseudomonadati</taxon>
        <taxon>Bacteroidota</taxon>
        <taxon>Cytophagia</taxon>
        <taxon>Cytophagales</taxon>
        <taxon>Hymenobacteraceae</taxon>
        <taxon>Hymenobacter</taxon>
    </lineage>
</organism>
<dbReference type="AlphaFoldDB" id="A0A238ZF78"/>